<evidence type="ECO:0000313" key="6">
    <source>
        <dbReference type="EMBL" id="SEM10067.1"/>
    </source>
</evidence>
<evidence type="ECO:0000259" key="5">
    <source>
        <dbReference type="PROSITE" id="PS01124"/>
    </source>
</evidence>
<keyword evidence="1" id="KW-0678">Repressor</keyword>
<reference evidence="7" key="1">
    <citation type="submission" date="2016-10" db="EMBL/GenBank/DDBJ databases">
        <authorList>
            <person name="Varghese N."/>
            <person name="Submissions S."/>
        </authorList>
    </citation>
    <scope>NUCLEOTIDE SEQUENCE [LARGE SCALE GENOMIC DNA]</scope>
    <source>
        <strain evidence="7">DSM 17044</strain>
    </source>
</reference>
<sequence>MPILDSLEAENDPDEVPRPVVAFGLALATPGLELGPHRHRKAQLLLTLRGVLTCEVESGLWLVPPNCAIWIPGGALHAIKASGTIEGYNAFIEPADGIGLPASCCTVAVAPLLRELLVRAASLPVDYPESGRESHLVTLLLDEVAAAPVEQLHLPMPANERLRRIIEMMIADPADRGTMASWARRAGLSERSLARILTRETGMSFGRWRQQLAILLALQWMAKGASVQQVALDLGYESAGSFVTMFRKALGTTPGRYMSTLRRTAEPGDDDSSHV</sequence>
<keyword evidence="7" id="KW-1185">Reference proteome</keyword>
<evidence type="ECO:0000256" key="3">
    <source>
        <dbReference type="ARBA" id="ARBA00023125"/>
    </source>
</evidence>
<dbReference type="FunFam" id="1.10.10.60:FF:000132">
    <property type="entry name" value="AraC family transcriptional regulator"/>
    <property type="match status" value="1"/>
</dbReference>
<dbReference type="InterPro" id="IPR020449">
    <property type="entry name" value="Tscrpt_reg_AraC-type_HTH"/>
</dbReference>
<evidence type="ECO:0000256" key="4">
    <source>
        <dbReference type="ARBA" id="ARBA00023163"/>
    </source>
</evidence>
<dbReference type="InterPro" id="IPR014710">
    <property type="entry name" value="RmlC-like_jellyroll"/>
</dbReference>
<protein>
    <submittedName>
        <fullName evidence="6">Transcriptional regulator, AraC family</fullName>
    </submittedName>
</protein>
<dbReference type="Pfam" id="PF12833">
    <property type="entry name" value="HTH_18"/>
    <property type="match status" value="1"/>
</dbReference>
<gene>
    <name evidence="6" type="ORF">SAMN05444354_111162</name>
</gene>
<dbReference type="SMART" id="SM00342">
    <property type="entry name" value="HTH_ARAC"/>
    <property type="match status" value="1"/>
</dbReference>
<dbReference type="Gene3D" id="2.60.120.10">
    <property type="entry name" value="Jelly Rolls"/>
    <property type="match status" value="1"/>
</dbReference>
<dbReference type="AlphaFoldDB" id="A0A1H7VMP2"/>
<dbReference type="PANTHER" id="PTHR11019:SF199">
    <property type="entry name" value="HTH-TYPE TRANSCRIPTIONAL REGULATOR NIMR"/>
    <property type="match status" value="1"/>
</dbReference>
<evidence type="ECO:0000313" key="7">
    <source>
        <dbReference type="Proteomes" id="UP000182719"/>
    </source>
</evidence>
<dbReference type="Pfam" id="PF02311">
    <property type="entry name" value="AraC_binding"/>
    <property type="match status" value="1"/>
</dbReference>
<organism evidence="6 7">
    <name type="scientific">Stigmatella aurantiaca</name>
    <dbReference type="NCBI Taxonomy" id="41"/>
    <lineage>
        <taxon>Bacteria</taxon>
        <taxon>Pseudomonadati</taxon>
        <taxon>Myxococcota</taxon>
        <taxon>Myxococcia</taxon>
        <taxon>Myxococcales</taxon>
        <taxon>Cystobacterineae</taxon>
        <taxon>Archangiaceae</taxon>
        <taxon>Stigmatella</taxon>
    </lineage>
</organism>
<keyword evidence="3" id="KW-0238">DNA-binding</keyword>
<dbReference type="RefSeq" id="WP_075008418.1">
    <property type="nucleotide sequence ID" value="NZ_FOAP01000011.1"/>
</dbReference>
<dbReference type="PANTHER" id="PTHR11019">
    <property type="entry name" value="HTH-TYPE TRANSCRIPTIONAL REGULATOR NIMR"/>
    <property type="match status" value="1"/>
</dbReference>
<accession>A0A1H7VMP2</accession>
<dbReference type="GO" id="GO:0003700">
    <property type="term" value="F:DNA-binding transcription factor activity"/>
    <property type="evidence" value="ECO:0007669"/>
    <property type="project" value="InterPro"/>
</dbReference>
<dbReference type="InterPro" id="IPR009057">
    <property type="entry name" value="Homeodomain-like_sf"/>
</dbReference>
<dbReference type="CDD" id="cd06124">
    <property type="entry name" value="cupin_NimR-like_N"/>
    <property type="match status" value="1"/>
</dbReference>
<dbReference type="PRINTS" id="PR00032">
    <property type="entry name" value="HTHARAC"/>
</dbReference>
<dbReference type="Proteomes" id="UP000182719">
    <property type="component" value="Unassembled WGS sequence"/>
</dbReference>
<dbReference type="InterPro" id="IPR011051">
    <property type="entry name" value="RmlC_Cupin_sf"/>
</dbReference>
<feature type="domain" description="HTH araC/xylS-type" evidence="5">
    <location>
        <begin position="160"/>
        <end position="260"/>
    </location>
</feature>
<keyword evidence="4" id="KW-0804">Transcription</keyword>
<dbReference type="PROSITE" id="PS01124">
    <property type="entry name" value="HTH_ARAC_FAMILY_2"/>
    <property type="match status" value="1"/>
</dbReference>
<dbReference type="InterPro" id="IPR003313">
    <property type="entry name" value="AraC-bd"/>
</dbReference>
<dbReference type="OrthoDB" id="9804543at2"/>
<evidence type="ECO:0000256" key="2">
    <source>
        <dbReference type="ARBA" id="ARBA00023015"/>
    </source>
</evidence>
<proteinExistence type="predicted"/>
<dbReference type="EMBL" id="FOAP01000011">
    <property type="protein sequence ID" value="SEM10067.1"/>
    <property type="molecule type" value="Genomic_DNA"/>
</dbReference>
<dbReference type="SUPFAM" id="SSF51182">
    <property type="entry name" value="RmlC-like cupins"/>
    <property type="match status" value="1"/>
</dbReference>
<dbReference type="InterPro" id="IPR018060">
    <property type="entry name" value="HTH_AraC"/>
</dbReference>
<keyword evidence="2" id="KW-0805">Transcription regulation</keyword>
<evidence type="ECO:0000256" key="1">
    <source>
        <dbReference type="ARBA" id="ARBA00022491"/>
    </source>
</evidence>
<dbReference type="SUPFAM" id="SSF46689">
    <property type="entry name" value="Homeodomain-like"/>
    <property type="match status" value="1"/>
</dbReference>
<dbReference type="GO" id="GO:0043565">
    <property type="term" value="F:sequence-specific DNA binding"/>
    <property type="evidence" value="ECO:0007669"/>
    <property type="project" value="InterPro"/>
</dbReference>
<name>A0A1H7VMP2_STIAU</name>
<dbReference type="Gene3D" id="1.10.10.60">
    <property type="entry name" value="Homeodomain-like"/>
    <property type="match status" value="1"/>
</dbReference>